<evidence type="ECO:0000313" key="1">
    <source>
        <dbReference type="EMBL" id="AFL98370.1"/>
    </source>
</evidence>
<dbReference type="Proteomes" id="UP000006051">
    <property type="component" value="Chromosome"/>
</dbReference>
<dbReference type="GeneID" id="71570312"/>
<organism evidence="1 2">
    <name type="scientific">Ornithobacterium rhinotracheale (strain ATCC 51463 / DSM 15997 / CCUG 23171 / CIP 104009 / LMG 9086)</name>
    <dbReference type="NCBI Taxonomy" id="867902"/>
    <lineage>
        <taxon>Bacteria</taxon>
        <taxon>Pseudomonadati</taxon>
        <taxon>Bacteroidota</taxon>
        <taxon>Flavobacteriia</taxon>
        <taxon>Flavobacteriales</taxon>
        <taxon>Weeksellaceae</taxon>
        <taxon>Ornithobacterium</taxon>
    </lineage>
</organism>
<dbReference type="GeneID" id="97258820"/>
<dbReference type="EMBL" id="CP003283">
    <property type="protein sequence ID" value="AFL98370.1"/>
    <property type="molecule type" value="Genomic_DNA"/>
</dbReference>
<reference evidence="1 2" key="1">
    <citation type="submission" date="2012-06" db="EMBL/GenBank/DDBJ databases">
        <title>The complete genome of Ornithobacterium rhinotracheale DSM 15997.</title>
        <authorList>
            <consortium name="US DOE Joint Genome Institute (JGI-PGF)"/>
            <person name="Lucas S."/>
            <person name="Copeland A."/>
            <person name="Lapidus A."/>
            <person name="Goodwin L."/>
            <person name="Pitluck S."/>
            <person name="Peters L."/>
            <person name="Mikhailova N."/>
            <person name="Teshima H."/>
            <person name="Kyrpides N."/>
            <person name="Mavromatis K."/>
            <person name="Pagani I."/>
            <person name="Ivanova N."/>
            <person name="Ovchinnikova G."/>
            <person name="Zeytun A."/>
            <person name="Detter J.C."/>
            <person name="Han C."/>
            <person name="Land M."/>
            <person name="Hauser L."/>
            <person name="Markowitz V."/>
            <person name="Cheng J.-F."/>
            <person name="Hugenholtz P."/>
            <person name="Woyke T."/>
            <person name="Wu D."/>
            <person name="Lang E."/>
            <person name="Kopitz M."/>
            <person name="Brambilla E."/>
            <person name="Klenk H.-P."/>
            <person name="Eisen J.A."/>
        </authorList>
    </citation>
    <scope>NUCLEOTIDE SEQUENCE [LARGE SCALE GENOMIC DNA]</scope>
    <source>
        <strain evidence="2">ATCC 51463 / DSM 15997 / CCUG 23171 / LMG 9086</strain>
    </source>
</reference>
<name>I4A336_ORNRL</name>
<accession>I4A336</accession>
<dbReference type="STRING" id="867902.Ornrh_2239"/>
<sequence>MDLIDEFEGLLDQNIKKRIATQVQWVIVTAVDWENKTCEAKGLHDDLDIHDVHLGLGSANFKPKKDSNALIGLIENNPAKAFLIWAEDLESIEFKAGETELKITNGFLLRKENETLKTLMADLIATIKRMKFTTNTGSTIKLINEPEFTALEKRFNNLLNDN</sequence>
<dbReference type="KEGG" id="orh:Ornrh_2239"/>
<dbReference type="RefSeq" id="WP_014791871.1">
    <property type="nucleotide sequence ID" value="NC_018016.1"/>
</dbReference>
<keyword evidence="2" id="KW-1185">Reference proteome</keyword>
<gene>
    <name evidence="1" type="ordered locus">Ornrh_2239</name>
</gene>
<protein>
    <submittedName>
        <fullName evidence="1">Uncharacterized protein</fullName>
    </submittedName>
</protein>
<evidence type="ECO:0000313" key="2">
    <source>
        <dbReference type="Proteomes" id="UP000006051"/>
    </source>
</evidence>
<dbReference type="HOGENOM" id="CLU_138502_0_0_10"/>
<dbReference type="AlphaFoldDB" id="I4A336"/>
<proteinExistence type="predicted"/>